<evidence type="ECO:0000313" key="2">
    <source>
        <dbReference type="EMBL" id="CAG5103982.1"/>
    </source>
</evidence>
<dbReference type="InterPro" id="IPR015797">
    <property type="entry name" value="NUDIX_hydrolase-like_dom_sf"/>
</dbReference>
<dbReference type="EMBL" id="OU015566">
    <property type="protein sequence ID" value="CAG5103982.1"/>
    <property type="molecule type" value="Genomic_DNA"/>
</dbReference>
<feature type="domain" description="Nudix hydrolase" evidence="1">
    <location>
        <begin position="140"/>
        <end position="283"/>
    </location>
</feature>
<accession>A0ABN7SQB1</accession>
<dbReference type="Gene3D" id="3.90.79.10">
    <property type="entry name" value="Nucleoside Triphosphate Pyrophosphohydrolase"/>
    <property type="match status" value="1"/>
</dbReference>
<sequence>MSSCIDDYLKNGLAKRIFTQQDVIYLSTSSGTRFGLIPKLLLPLIESFSEVFEISSCGKNEDIVMKGNDFESRSAAALEFSTKLKENFSSIAEKCNLSRLKIGWRNEEFGVYPFGSDPRFPETALFTIERALCKVLGIESYGVHCNVYKIDMEGEKKLWIGKRAMNKSTFPGKLDTAIGGGMIYGLSVQENLIKEAEEEASVSPDATKNAKFVKLARYCWHTEFYIKREAIFIFDLDLSSSPDPTPNDGEQLGFQAESINSQVFENAHEWKPNSLAVSIDFARRNGAAVESKVVEELLSDECNIFQ</sequence>
<dbReference type="Pfam" id="PF15916">
    <property type="entry name" value="DUF4743"/>
    <property type="match status" value="1"/>
</dbReference>
<keyword evidence="3" id="KW-1185">Reference proteome</keyword>
<dbReference type="SUPFAM" id="SSF55811">
    <property type="entry name" value="Nudix"/>
    <property type="match status" value="1"/>
</dbReference>
<name>A0ABN7SQB1_OIKDI</name>
<reference evidence="2 3" key="1">
    <citation type="submission" date="2021-04" db="EMBL/GenBank/DDBJ databases">
        <authorList>
            <person name="Bliznina A."/>
        </authorList>
    </citation>
    <scope>NUCLEOTIDE SEQUENCE [LARGE SCALE GENOMIC DNA]</scope>
</reference>
<dbReference type="InterPro" id="IPR031804">
    <property type="entry name" value="DUF4743"/>
</dbReference>
<dbReference type="CDD" id="cd03676">
    <property type="entry name" value="NUDIX_Tnr3_like"/>
    <property type="match status" value="1"/>
</dbReference>
<dbReference type="Pfam" id="PF00293">
    <property type="entry name" value="NUDIX"/>
    <property type="match status" value="1"/>
</dbReference>
<protein>
    <submittedName>
        <fullName evidence="2">Oidioi.mRNA.OKI2018_I69.chr1.g1029.t1.cds</fullName>
    </submittedName>
</protein>
<organism evidence="2 3">
    <name type="scientific">Oikopleura dioica</name>
    <name type="common">Tunicate</name>
    <dbReference type="NCBI Taxonomy" id="34765"/>
    <lineage>
        <taxon>Eukaryota</taxon>
        <taxon>Metazoa</taxon>
        <taxon>Chordata</taxon>
        <taxon>Tunicata</taxon>
        <taxon>Appendicularia</taxon>
        <taxon>Copelata</taxon>
        <taxon>Oikopleuridae</taxon>
        <taxon>Oikopleura</taxon>
    </lineage>
</organism>
<dbReference type="InterPro" id="IPR000086">
    <property type="entry name" value="NUDIX_hydrolase_dom"/>
</dbReference>
<dbReference type="Proteomes" id="UP001158576">
    <property type="component" value="Chromosome 1"/>
</dbReference>
<evidence type="ECO:0000259" key="1">
    <source>
        <dbReference type="PROSITE" id="PS51462"/>
    </source>
</evidence>
<proteinExistence type="predicted"/>
<gene>
    <name evidence="2" type="ORF">OKIOD_LOCUS9794</name>
</gene>
<dbReference type="PROSITE" id="PS51462">
    <property type="entry name" value="NUDIX"/>
    <property type="match status" value="1"/>
</dbReference>
<evidence type="ECO:0000313" key="3">
    <source>
        <dbReference type="Proteomes" id="UP001158576"/>
    </source>
</evidence>